<keyword evidence="5" id="KW-0675">Receptor</keyword>
<dbReference type="InterPro" id="IPR037066">
    <property type="entry name" value="Plug_dom_sf"/>
</dbReference>
<protein>
    <submittedName>
        <fullName evidence="5">TonB-dependent hemin, ferrichrome receptor</fullName>
    </submittedName>
</protein>
<evidence type="ECO:0000256" key="2">
    <source>
        <dbReference type="SAM" id="MobiDB-lite"/>
    </source>
</evidence>
<dbReference type="GO" id="GO:0009279">
    <property type="term" value="C:cell outer membrane"/>
    <property type="evidence" value="ECO:0007669"/>
    <property type="project" value="TreeGrafter"/>
</dbReference>
<proteinExistence type="predicted"/>
<reference evidence="5 6" key="1">
    <citation type="submission" date="2018-07" db="EMBL/GenBank/DDBJ databases">
        <authorList>
            <consortium name="Pathogen Informatics"/>
        </authorList>
    </citation>
    <scope>NUCLEOTIDE SEQUENCE [LARGE SCALE GENOMIC DNA]</scope>
    <source>
        <strain evidence="5 6">4300STDY6470422</strain>
    </source>
</reference>
<feature type="chain" id="PRO_5016405167" evidence="3">
    <location>
        <begin position="32"/>
        <end position="219"/>
    </location>
</feature>
<evidence type="ECO:0000259" key="4">
    <source>
        <dbReference type="Pfam" id="PF07715"/>
    </source>
</evidence>
<accession>A0A332JRT4</accession>
<dbReference type="Pfam" id="PF07715">
    <property type="entry name" value="Plug"/>
    <property type="match status" value="1"/>
</dbReference>
<evidence type="ECO:0000256" key="1">
    <source>
        <dbReference type="ARBA" id="ARBA00022729"/>
    </source>
</evidence>
<dbReference type="AlphaFoldDB" id="A0A332JRT4"/>
<feature type="signal peptide" evidence="3">
    <location>
        <begin position="1"/>
        <end position="31"/>
    </location>
</feature>
<dbReference type="EMBL" id="UFEU01000011">
    <property type="protein sequence ID" value="SSK50466.1"/>
    <property type="molecule type" value="Genomic_DNA"/>
</dbReference>
<dbReference type="GO" id="GO:0044718">
    <property type="term" value="P:siderophore transmembrane transport"/>
    <property type="evidence" value="ECO:0007669"/>
    <property type="project" value="TreeGrafter"/>
</dbReference>
<dbReference type="Gene3D" id="2.170.130.10">
    <property type="entry name" value="TonB-dependent receptor, plug domain"/>
    <property type="match status" value="1"/>
</dbReference>
<evidence type="ECO:0000313" key="6">
    <source>
        <dbReference type="Proteomes" id="UP000252603"/>
    </source>
</evidence>
<organism evidence="5 6">
    <name type="scientific">Klebsiella pneumoniae</name>
    <dbReference type="NCBI Taxonomy" id="573"/>
    <lineage>
        <taxon>Bacteria</taxon>
        <taxon>Pseudomonadati</taxon>
        <taxon>Pseudomonadota</taxon>
        <taxon>Gammaproteobacteria</taxon>
        <taxon>Enterobacterales</taxon>
        <taxon>Enterobacteriaceae</taxon>
        <taxon>Klebsiella/Raoultella group</taxon>
        <taxon>Klebsiella</taxon>
        <taxon>Klebsiella pneumoniae complex</taxon>
    </lineage>
</organism>
<dbReference type="PANTHER" id="PTHR30069:SF29">
    <property type="entry name" value="HEMOGLOBIN AND HEMOGLOBIN-HAPTOGLOBIN-BINDING PROTEIN 1-RELATED"/>
    <property type="match status" value="1"/>
</dbReference>
<feature type="domain" description="TonB-dependent receptor plug" evidence="4">
    <location>
        <begin position="60"/>
        <end position="151"/>
    </location>
</feature>
<dbReference type="Proteomes" id="UP000252603">
    <property type="component" value="Unassembled WGS sequence"/>
</dbReference>
<keyword evidence="1 3" id="KW-0732">Signal</keyword>
<dbReference type="PANTHER" id="PTHR30069">
    <property type="entry name" value="TONB-DEPENDENT OUTER MEMBRANE RECEPTOR"/>
    <property type="match status" value="1"/>
</dbReference>
<evidence type="ECO:0000256" key="3">
    <source>
        <dbReference type="SAM" id="SignalP"/>
    </source>
</evidence>
<evidence type="ECO:0000313" key="5">
    <source>
        <dbReference type="EMBL" id="SSK50466.1"/>
    </source>
</evidence>
<feature type="region of interest" description="Disordered" evidence="2">
    <location>
        <begin position="167"/>
        <end position="188"/>
    </location>
</feature>
<name>A0A332JRT4_KLEPN</name>
<dbReference type="SUPFAM" id="SSF56935">
    <property type="entry name" value="Porins"/>
    <property type="match status" value="1"/>
</dbReference>
<dbReference type="GO" id="GO:0015344">
    <property type="term" value="F:siderophore uptake transmembrane transporter activity"/>
    <property type="evidence" value="ECO:0007669"/>
    <property type="project" value="TreeGrafter"/>
</dbReference>
<sequence>MYKSTPSAAWCKKRLLVTSLFAAIYQTSAIAADTSAVSGEAVDDTSEQMTVTAPAPVQKAGSEHSISARELENKGANDFGSIMRYEPLISATGASGGSGNGKSGFDRGGYTGYNIRGMESNRVGIDVDGIAQPNATGRGYVGRAGLNTFGIGRDYIDPYMTAALISSPAPPRRKRPTALSGGMSPSARNQRMITCARARPAPSATAAVTTLRIAAGTTG</sequence>
<dbReference type="InterPro" id="IPR039426">
    <property type="entry name" value="TonB-dep_rcpt-like"/>
</dbReference>
<gene>
    <name evidence="5" type="ORF">SAMEA4364603_03987</name>
</gene>
<dbReference type="InterPro" id="IPR012910">
    <property type="entry name" value="Plug_dom"/>
</dbReference>